<dbReference type="Gene3D" id="3.60.10.10">
    <property type="entry name" value="Endonuclease/exonuclease/phosphatase"/>
    <property type="match status" value="1"/>
</dbReference>
<sequence>MNKKMTLLAGAISSVLSGAALADINDVIITEYVESSVDSYAINSAIEITNFGTSDFTFTDHALYYSKYNNKVLKPDDSTPVLENVTIPAGKSIIVVADNATQDLKDAVAANNATIVFSGSYNDTSGGTAIGHDALNFNGDDAVWIGAATDHTNVHDIIGVSDSTWGKAVTLRRTNDAKSPDSSYEALHWANMGTDVYTNLGLATLETPPPPPTPPAEVTIGEIQGSGMFSPLIEDEHGSDLKETKFYETTKNFKVTARVAHVLTSANSGVSKGFFLFDDDQDPTTSNGLFVYSGKATDSMLGQEITVVGKVREYFGQTQFTLEKDGEWDVVNSTPVLTPAVDLKRLKSDGTSFAKTLERHEGMLVKLVEDMDDTKTGNQDMRVTRAFAFDFELYHKGQFRNNIALAYEEPNFHPNQKYVAGSFESLAKIQQNKDATLFLDSATAPSNGKIPYYPQFNDSPNEYPIRINDGIKNVEGVITYSYDEYRLVPKADFVMKDTDITANTPRTVANTDKRSPDYMLHNIDVEESYGDHGFTIKVATQNVLNYFNSPYGGSDNAFGDNRGAKSQEEFERQEAKIVEAIFSLNADVLGLMEVENNGFGDFGAIKQLLAKVNAKYTEEDYNKRHYSTSQHNRYVFVGFDKNGDAVLDDQDTIGTDAITTGVIYRPSKVSLVSGKVIPMPEQHAPMIVDSSGAPIVDDTGAIRESGDNYQRNTVAATFNVLSTGKQLTVAINHLKSKGSTCYEDWVGWETWEGFDPVNDDVRNDDYQGSCENFRSAAAYHLGTEMAKIGGDQVVLGDMNSYAFEDPMLILTDNPTNKEIYASSYTSVDGKVFELDGQRITKTFGYLNALNLKTPAGKTAWSYSYNNEIGSLDHLLITPSLEKRLVDAVDWHINAPESSLYDYSNYKKASDEVSNPFYEQSPFRSSDHDPAMVTLGYTYGEAGETSVKIAIKSGRADIGFPVSKDAKSGDIAEIAISPRPANVGLPKVTLSKDGEQTVMFDVAGLETGEYTFTMTLKRDAASQASSTSQVVESKSMTTDIVKRDSSNVKPVSESYDGSGGSFGFGALLSLIGLGFLRHRRQ</sequence>
<dbReference type="PANTHER" id="PTHR42834">
    <property type="entry name" value="ENDONUCLEASE/EXONUCLEASE/PHOSPHATASE FAMILY PROTEIN (AFU_ORTHOLOGUE AFUA_3G09210)"/>
    <property type="match status" value="1"/>
</dbReference>
<comment type="caution">
    <text evidence="3">The sequence shown here is derived from an EMBL/GenBank/DDBJ whole genome shotgun (WGS) entry which is preliminary data.</text>
</comment>
<dbReference type="AlphaFoldDB" id="A0A5N3S6W8"/>
<feature type="signal peptide" evidence="1">
    <location>
        <begin position="1"/>
        <end position="22"/>
    </location>
</feature>
<dbReference type="GO" id="GO:0004519">
    <property type="term" value="F:endonuclease activity"/>
    <property type="evidence" value="ECO:0007669"/>
    <property type="project" value="UniProtKB-KW"/>
</dbReference>
<dbReference type="NCBIfam" id="NF033681">
    <property type="entry name" value="ExeM_NucH_DNase"/>
    <property type="match status" value="1"/>
</dbReference>
<protein>
    <submittedName>
        <fullName evidence="3">ExeM/NucH family extracellular endonuclease</fullName>
    </submittedName>
</protein>
<keyword evidence="3" id="KW-0540">Nuclease</keyword>
<dbReference type="EMBL" id="VXDD01000001">
    <property type="protein sequence ID" value="KAB0302556.1"/>
    <property type="molecule type" value="Genomic_DNA"/>
</dbReference>
<dbReference type="Proteomes" id="UP000326687">
    <property type="component" value="Unassembled WGS sequence"/>
</dbReference>
<dbReference type="Pfam" id="PF03372">
    <property type="entry name" value="Exo_endo_phos"/>
    <property type="match status" value="1"/>
</dbReference>
<name>A0A5N3S6W8_9VIBR</name>
<keyword evidence="3" id="KW-0255">Endonuclease</keyword>
<gene>
    <name evidence="3" type="ORF">F2Z80_00575</name>
</gene>
<keyword evidence="3" id="KW-0378">Hydrolase</keyword>
<organism evidence="3 4">
    <name type="scientific">Vibrio fortis</name>
    <dbReference type="NCBI Taxonomy" id="212667"/>
    <lineage>
        <taxon>Bacteria</taxon>
        <taxon>Pseudomonadati</taxon>
        <taxon>Pseudomonadota</taxon>
        <taxon>Gammaproteobacteria</taxon>
        <taxon>Vibrionales</taxon>
        <taxon>Vibrionaceae</taxon>
        <taxon>Vibrio</taxon>
    </lineage>
</organism>
<dbReference type="InterPro" id="IPR005135">
    <property type="entry name" value="Endo/exonuclease/phosphatase"/>
</dbReference>
<evidence type="ECO:0000313" key="4">
    <source>
        <dbReference type="Proteomes" id="UP000326687"/>
    </source>
</evidence>
<feature type="domain" description="Endonuclease/exonuclease/phosphatase" evidence="2">
    <location>
        <begin position="570"/>
        <end position="927"/>
    </location>
</feature>
<dbReference type="RefSeq" id="WP_150893260.1">
    <property type="nucleotide sequence ID" value="NZ_VXDD01000001.1"/>
</dbReference>
<evidence type="ECO:0000313" key="3">
    <source>
        <dbReference type="EMBL" id="KAB0302556.1"/>
    </source>
</evidence>
<dbReference type="CDD" id="cd04486">
    <property type="entry name" value="YhcR_OBF_like"/>
    <property type="match status" value="1"/>
</dbReference>
<reference evidence="3 4" key="1">
    <citation type="submission" date="2019-09" db="EMBL/GenBank/DDBJ databases">
        <title>Vibrio Fortis S7-72.</title>
        <authorList>
            <person name="Das S.K."/>
        </authorList>
    </citation>
    <scope>NUCLEOTIDE SEQUENCE [LARGE SCALE GENOMIC DNA]</scope>
    <source>
        <strain evidence="3 4">S7-72</strain>
    </source>
</reference>
<dbReference type="InterPro" id="IPR047971">
    <property type="entry name" value="ExeM-like"/>
</dbReference>
<accession>A0A5N3S6W8</accession>
<feature type="chain" id="PRO_5024292706" evidence="1">
    <location>
        <begin position="23"/>
        <end position="1080"/>
    </location>
</feature>
<proteinExistence type="predicted"/>
<keyword evidence="1" id="KW-0732">Signal</keyword>
<evidence type="ECO:0000256" key="1">
    <source>
        <dbReference type="SAM" id="SignalP"/>
    </source>
</evidence>
<dbReference type="InterPro" id="IPR036691">
    <property type="entry name" value="Endo/exonu/phosph_ase_sf"/>
</dbReference>
<dbReference type="SUPFAM" id="SSF56219">
    <property type="entry name" value="DNase I-like"/>
    <property type="match status" value="1"/>
</dbReference>
<evidence type="ECO:0000259" key="2">
    <source>
        <dbReference type="Pfam" id="PF03372"/>
    </source>
</evidence>
<dbReference type="PANTHER" id="PTHR42834:SF1">
    <property type="entry name" value="ENDONUCLEASE_EXONUCLEASE_PHOSPHATASE FAMILY PROTEIN (AFU_ORTHOLOGUE AFUA_3G09210)"/>
    <property type="match status" value="1"/>
</dbReference>